<evidence type="ECO:0000256" key="2">
    <source>
        <dbReference type="SAM" id="MobiDB-lite"/>
    </source>
</evidence>
<dbReference type="Pfam" id="PF10938">
    <property type="entry name" value="YfdX"/>
    <property type="match status" value="1"/>
</dbReference>
<gene>
    <name evidence="3" type="ORF">SAMN05443662_0045</name>
</gene>
<dbReference type="RefSeq" id="WP_074200399.1">
    <property type="nucleotide sequence ID" value="NZ_FSRE01000001.1"/>
</dbReference>
<dbReference type="InterPro" id="IPR021236">
    <property type="entry name" value="Uncharacterised_YfdX"/>
</dbReference>
<dbReference type="Proteomes" id="UP000198461">
    <property type="component" value="Unassembled WGS sequence"/>
</dbReference>
<feature type="coiled-coil region" evidence="1">
    <location>
        <begin position="173"/>
        <end position="225"/>
    </location>
</feature>
<sequence>MSNKKSQEAVRERDIQKPEAHDRVNEAVRAEAEAEGRAQQQQTAEAPVEEAVQVLAETRQVLQLLEENKPAEAIEALAGLLGKLEILVARHPELQLLPLGQRSEVIDIHADIDAIKDAEKKAKKLLEKGDIQAARHVMRYLASEVVLYNDFLPLADFPAYVKRVVPLIDKGSLDEARQALIAALNRVVTLENIVPLPLVRAQLLLEQARKQSEQENTDRDELLQLVDSARYQLEMAEILGYGHVKEDYPELYETLETLRKQLKGDESGKESFLKLDKAISALRNKVFEHKHDKR</sequence>
<feature type="compositionally biased region" description="Basic and acidic residues" evidence="2">
    <location>
        <begin position="1"/>
        <end position="36"/>
    </location>
</feature>
<protein>
    <submittedName>
        <fullName evidence="3">YfdX protein</fullName>
    </submittedName>
</protein>
<feature type="compositionally biased region" description="Low complexity" evidence="2">
    <location>
        <begin position="37"/>
        <end position="46"/>
    </location>
</feature>
<organism evidence="3 4">
    <name type="scientific">Sulfurivirga caldicuralii</name>
    <dbReference type="NCBI Taxonomy" id="364032"/>
    <lineage>
        <taxon>Bacteria</taxon>
        <taxon>Pseudomonadati</taxon>
        <taxon>Pseudomonadota</taxon>
        <taxon>Gammaproteobacteria</taxon>
        <taxon>Thiotrichales</taxon>
        <taxon>Piscirickettsiaceae</taxon>
        <taxon>Sulfurivirga</taxon>
    </lineage>
</organism>
<reference evidence="3 4" key="1">
    <citation type="submission" date="2016-11" db="EMBL/GenBank/DDBJ databases">
        <authorList>
            <person name="Jaros S."/>
            <person name="Januszkiewicz K."/>
            <person name="Wedrychowicz H."/>
        </authorList>
    </citation>
    <scope>NUCLEOTIDE SEQUENCE [LARGE SCALE GENOMIC DNA]</scope>
    <source>
        <strain evidence="3 4">DSM 17737</strain>
    </source>
</reference>
<keyword evidence="4" id="KW-1185">Reference proteome</keyword>
<evidence type="ECO:0000256" key="1">
    <source>
        <dbReference type="SAM" id="Coils"/>
    </source>
</evidence>
<dbReference type="EMBL" id="FSRE01000001">
    <property type="protein sequence ID" value="SIN68591.1"/>
    <property type="molecule type" value="Genomic_DNA"/>
</dbReference>
<feature type="region of interest" description="Disordered" evidence="2">
    <location>
        <begin position="1"/>
        <end position="46"/>
    </location>
</feature>
<keyword evidence="1" id="KW-0175">Coiled coil</keyword>
<dbReference type="AlphaFoldDB" id="A0A1N6DCQ7"/>
<dbReference type="OrthoDB" id="1233024at2"/>
<evidence type="ECO:0000313" key="3">
    <source>
        <dbReference type="EMBL" id="SIN68591.1"/>
    </source>
</evidence>
<name>A0A1N6DCQ7_9GAMM</name>
<proteinExistence type="predicted"/>
<accession>A0A1N6DCQ7</accession>
<evidence type="ECO:0000313" key="4">
    <source>
        <dbReference type="Proteomes" id="UP000198461"/>
    </source>
</evidence>
<dbReference type="STRING" id="364032.SAMN05443662_0045"/>